<comment type="similarity">
    <text evidence="1">Belongs to the non-flavoprotein flavin reductase family.</text>
</comment>
<dbReference type="InterPro" id="IPR050268">
    <property type="entry name" value="NADH-dep_flavin_reductase"/>
</dbReference>
<evidence type="ECO:0000313" key="4">
    <source>
        <dbReference type="EMBL" id="SFV34446.1"/>
    </source>
</evidence>
<dbReference type="SUPFAM" id="SSF50475">
    <property type="entry name" value="FMN-binding split barrel"/>
    <property type="match status" value="1"/>
</dbReference>
<dbReference type="PANTHER" id="PTHR30466:SF11">
    <property type="entry name" value="FLAVIN-DEPENDENT MONOOXYGENASE, REDUCTASE SUBUNIT HSAB"/>
    <property type="match status" value="1"/>
</dbReference>
<dbReference type="RefSeq" id="WP_092867821.1">
    <property type="nucleotide sequence ID" value="NZ_FPCH01000002.1"/>
</dbReference>
<dbReference type="Gene3D" id="2.30.110.10">
    <property type="entry name" value="Electron Transport, Fmn-binding Protein, Chain A"/>
    <property type="match status" value="1"/>
</dbReference>
<evidence type="ECO:0000259" key="3">
    <source>
        <dbReference type="SMART" id="SM00903"/>
    </source>
</evidence>
<dbReference type="InterPro" id="IPR002563">
    <property type="entry name" value="Flavin_Rdtase-like_dom"/>
</dbReference>
<dbReference type="AlphaFoldDB" id="A0A1I7NIN3"/>
<name>A0A1I7NIN3_9HYPH</name>
<dbReference type="GO" id="GO:0010181">
    <property type="term" value="F:FMN binding"/>
    <property type="evidence" value="ECO:0007669"/>
    <property type="project" value="InterPro"/>
</dbReference>
<feature type="domain" description="Flavin reductase like" evidence="3">
    <location>
        <begin position="24"/>
        <end position="168"/>
    </location>
</feature>
<evidence type="ECO:0000313" key="5">
    <source>
        <dbReference type="Proteomes" id="UP000199423"/>
    </source>
</evidence>
<dbReference type="Proteomes" id="UP000199423">
    <property type="component" value="Unassembled WGS sequence"/>
</dbReference>
<evidence type="ECO:0000256" key="1">
    <source>
        <dbReference type="ARBA" id="ARBA00008898"/>
    </source>
</evidence>
<dbReference type="SMART" id="SM00903">
    <property type="entry name" value="Flavin_Reduct"/>
    <property type="match status" value="1"/>
</dbReference>
<keyword evidence="5" id="KW-1185">Reference proteome</keyword>
<keyword evidence="2" id="KW-0560">Oxidoreductase</keyword>
<dbReference type="Pfam" id="PF01613">
    <property type="entry name" value="Flavin_Reduct"/>
    <property type="match status" value="1"/>
</dbReference>
<dbReference type="OrthoDB" id="9792858at2"/>
<reference evidence="5" key="1">
    <citation type="submission" date="2016-10" db="EMBL/GenBank/DDBJ databases">
        <authorList>
            <person name="Varghese N."/>
            <person name="Submissions S."/>
        </authorList>
    </citation>
    <scope>NUCLEOTIDE SEQUENCE [LARGE SCALE GENOMIC DNA]</scope>
    <source>
        <strain evidence="5">DSM 1565</strain>
    </source>
</reference>
<dbReference type="EMBL" id="FPCH01000002">
    <property type="protein sequence ID" value="SFV34446.1"/>
    <property type="molecule type" value="Genomic_DNA"/>
</dbReference>
<gene>
    <name evidence="4" type="ORF">SAMN04488557_2327</name>
</gene>
<dbReference type="PANTHER" id="PTHR30466">
    <property type="entry name" value="FLAVIN REDUCTASE"/>
    <property type="match status" value="1"/>
</dbReference>
<sequence>MLQTSELAIKRPRPVDPGEFRSAMGDMPGAVTVITSWGPDGAPSGATLSAVVSLSLDPPQMLACFDHGSNTLAAIQSHGRFLVHVLAHGQQSVAMKFSGKAADKFNGVEWEADVFALPRIDGCVVAVACELDKIIAFGDHKIVIGRVVDIERAGELNPMVYARRKMLPFENDGANQ</sequence>
<protein>
    <submittedName>
        <fullName evidence="4">Flavin reductase like domain-containing protein</fullName>
    </submittedName>
</protein>
<dbReference type="GO" id="GO:0042602">
    <property type="term" value="F:riboflavin reductase (NADPH) activity"/>
    <property type="evidence" value="ECO:0007669"/>
    <property type="project" value="TreeGrafter"/>
</dbReference>
<dbReference type="InterPro" id="IPR012349">
    <property type="entry name" value="Split_barrel_FMN-bd"/>
</dbReference>
<organism evidence="4 5">
    <name type="scientific">Hyphomicrobium facile</name>
    <dbReference type="NCBI Taxonomy" id="51670"/>
    <lineage>
        <taxon>Bacteria</taxon>
        <taxon>Pseudomonadati</taxon>
        <taxon>Pseudomonadota</taxon>
        <taxon>Alphaproteobacteria</taxon>
        <taxon>Hyphomicrobiales</taxon>
        <taxon>Hyphomicrobiaceae</taxon>
        <taxon>Hyphomicrobium</taxon>
    </lineage>
</organism>
<proteinExistence type="inferred from homology"/>
<dbReference type="STRING" id="51670.SAMN04488557_2327"/>
<accession>A0A1I7NIN3</accession>
<evidence type="ECO:0000256" key="2">
    <source>
        <dbReference type="ARBA" id="ARBA00023002"/>
    </source>
</evidence>